<dbReference type="EMBL" id="CP068108">
    <property type="protein sequence ID" value="QQT98911.1"/>
    <property type="molecule type" value="Genomic_DNA"/>
</dbReference>
<dbReference type="GeneID" id="93528360"/>
<reference evidence="1 2" key="1">
    <citation type="submission" date="2021-01" db="EMBL/GenBank/DDBJ databases">
        <title>FDA dAtabase for Regulatory Grade micrObial Sequences (FDA-ARGOS): Supporting development and validation of Infectious Disease Dx tests.</title>
        <authorList>
            <person name="Sproer C."/>
            <person name="Gronow S."/>
            <person name="Severitt S."/>
            <person name="Schroder I."/>
            <person name="Tallon L."/>
            <person name="Sadzewicz L."/>
            <person name="Zhao X."/>
            <person name="Boylan J."/>
            <person name="Ott S."/>
            <person name="Bowen H."/>
            <person name="Vavikolanu K."/>
            <person name="Mehta A."/>
            <person name="Aluvathingal J."/>
            <person name="Nadendla S."/>
            <person name="Lowell S."/>
            <person name="Myers T."/>
            <person name="Yan Y."/>
            <person name="Sichtig H."/>
        </authorList>
    </citation>
    <scope>NUCLEOTIDE SEQUENCE [LARGE SCALE GENOMIC DNA]</scope>
    <source>
        <strain evidence="1 2">FDAARGOS_1131</strain>
    </source>
</reference>
<sequence>MNKSIILQIARDIRIKNIYGIREIFDKTHEEKIRKKVTKITNKKLKKIGNLHNEIF</sequence>
<evidence type="ECO:0000313" key="2">
    <source>
        <dbReference type="Proteomes" id="UP000596202"/>
    </source>
</evidence>
<proteinExistence type="predicted"/>
<organism evidence="1 2">
    <name type="scientific">Myroides odoratus</name>
    <name type="common">Flavobacterium odoratum</name>
    <dbReference type="NCBI Taxonomy" id="256"/>
    <lineage>
        <taxon>Bacteria</taxon>
        <taxon>Pseudomonadati</taxon>
        <taxon>Bacteroidota</taxon>
        <taxon>Flavobacteriia</taxon>
        <taxon>Flavobacteriales</taxon>
        <taxon>Flavobacteriaceae</taxon>
        <taxon>Myroides</taxon>
    </lineage>
</organism>
<evidence type="ECO:0000313" key="1">
    <source>
        <dbReference type="EMBL" id="QQT98911.1"/>
    </source>
</evidence>
<gene>
    <name evidence="1" type="ORF">I6I88_11870</name>
</gene>
<accession>A0A9Q6Z4V9</accession>
<dbReference type="Proteomes" id="UP000596202">
    <property type="component" value="Chromosome"/>
</dbReference>
<dbReference type="RefSeq" id="WP_002986243.1">
    <property type="nucleotide sequence ID" value="NZ_CP068108.1"/>
</dbReference>
<protein>
    <submittedName>
        <fullName evidence="1">Uncharacterized protein</fullName>
    </submittedName>
</protein>
<name>A0A9Q6Z4V9_MYROD</name>
<dbReference type="AlphaFoldDB" id="A0A9Q6Z4V9"/>